<dbReference type="Pfam" id="PF21082">
    <property type="entry name" value="MS_channel_3rd"/>
    <property type="match status" value="1"/>
</dbReference>
<dbReference type="PANTHER" id="PTHR30347">
    <property type="entry name" value="POTASSIUM CHANNEL RELATED"/>
    <property type="match status" value="1"/>
</dbReference>
<keyword evidence="4 7" id="KW-0812">Transmembrane</keyword>
<comment type="caution">
    <text evidence="10">The sequence shown here is derived from an EMBL/GenBank/DDBJ whole genome shotgun (WGS) entry which is preliminary data.</text>
</comment>
<dbReference type="Gene3D" id="3.30.70.100">
    <property type="match status" value="1"/>
</dbReference>
<evidence type="ECO:0000256" key="7">
    <source>
        <dbReference type="SAM" id="Phobius"/>
    </source>
</evidence>
<evidence type="ECO:0008006" key="11">
    <source>
        <dbReference type="Google" id="ProtNLM"/>
    </source>
</evidence>
<dbReference type="PANTHER" id="PTHR30347:SF1">
    <property type="entry name" value="MECHANOSENSITIVE CHANNEL MSCK"/>
    <property type="match status" value="1"/>
</dbReference>
<dbReference type="InterPro" id="IPR006685">
    <property type="entry name" value="MscS_channel_2nd"/>
</dbReference>
<dbReference type="Gene3D" id="1.10.287.1260">
    <property type="match status" value="1"/>
</dbReference>
<proteinExistence type="inferred from homology"/>
<dbReference type="EMBL" id="CABR01000074">
    <property type="protein sequence ID" value="CBI10195.1"/>
    <property type="molecule type" value="Genomic_DNA"/>
</dbReference>
<comment type="similarity">
    <text evidence="2">Belongs to the MscS (TC 1.A.23) family.</text>
</comment>
<evidence type="ECO:0000256" key="3">
    <source>
        <dbReference type="ARBA" id="ARBA00022475"/>
    </source>
</evidence>
<accession>E6QSH3</accession>
<dbReference type="SUPFAM" id="SSF82689">
    <property type="entry name" value="Mechanosensitive channel protein MscS (YggB), C-terminal domain"/>
    <property type="match status" value="1"/>
</dbReference>
<organism evidence="10">
    <name type="scientific">mine drainage metagenome</name>
    <dbReference type="NCBI Taxonomy" id="410659"/>
    <lineage>
        <taxon>unclassified sequences</taxon>
        <taxon>metagenomes</taxon>
        <taxon>ecological metagenomes</taxon>
    </lineage>
</organism>
<comment type="subcellular location">
    <subcellularLocation>
        <location evidence="1">Cell membrane</location>
        <topology evidence="1">Multi-pass membrane protein</topology>
    </subcellularLocation>
</comment>
<dbReference type="AlphaFoldDB" id="E6QSH3"/>
<feature type="domain" description="Mechanosensitive ion channel MscS" evidence="8">
    <location>
        <begin position="250"/>
        <end position="315"/>
    </location>
</feature>
<keyword evidence="3" id="KW-1003">Cell membrane</keyword>
<dbReference type="Gene3D" id="2.30.30.60">
    <property type="match status" value="1"/>
</dbReference>
<evidence type="ECO:0000256" key="1">
    <source>
        <dbReference type="ARBA" id="ARBA00004651"/>
    </source>
</evidence>
<keyword evidence="6 7" id="KW-0472">Membrane</keyword>
<name>E6QSH3_9ZZZZ</name>
<evidence type="ECO:0000256" key="6">
    <source>
        <dbReference type="ARBA" id="ARBA00023136"/>
    </source>
</evidence>
<evidence type="ECO:0000259" key="9">
    <source>
        <dbReference type="Pfam" id="PF21082"/>
    </source>
</evidence>
<feature type="transmembrane region" description="Helical" evidence="7">
    <location>
        <begin position="204"/>
        <end position="223"/>
    </location>
</feature>
<dbReference type="InterPro" id="IPR011014">
    <property type="entry name" value="MscS_channel_TM-2"/>
</dbReference>
<gene>
    <name evidence="10" type="ORF">CARN7_0960</name>
</gene>
<evidence type="ECO:0000256" key="5">
    <source>
        <dbReference type="ARBA" id="ARBA00022989"/>
    </source>
</evidence>
<dbReference type="InterPro" id="IPR023408">
    <property type="entry name" value="MscS_beta-dom_sf"/>
</dbReference>
<feature type="domain" description="Mechanosensitive ion channel MscS C-terminal" evidence="9">
    <location>
        <begin position="324"/>
        <end position="409"/>
    </location>
</feature>
<feature type="transmembrane region" description="Helical" evidence="7">
    <location>
        <begin position="229"/>
        <end position="247"/>
    </location>
</feature>
<sequence>MHSPLENLLAHLIHDSHQTELLIQLAVVVTSIAISFLATRGLVAWLLSQYAALRQEKRAIKAIVFPMMTLWLVAIAREMLRNTHELHLLNIVVPLLIALLIIRIAMILLHHLTGSREALRVWGRAIVWVVWLGFALHITGLLPMTANLLDRVAFVSGNHRFSLLLLLEAITVITLAVVVALWLSQVIEARLMRTQGMDPSLRLALIKFLRSAFLIIGVIIALPAVGIDITILSVFGGALGVGLGLGLQKIASNYVSGFIILLDRSIRPGDMITVDGQYGEVRQINTRYTLLRALNGTEIILPNETLITSTVINHSFTQREVRFEIPVQISYDSDIEQARTLMHNIAIQHPRVLNQDTYTVETNLTGFGDNGINLVLRGWIADPEAGQANLISDIYLSLLHAFNTEGIEIPYPRRDVRYMNAERTGKETG</sequence>
<protein>
    <recommendedName>
        <fullName evidence="11">MscS Mechanosensitive ion channel</fullName>
    </recommendedName>
</protein>
<evidence type="ECO:0000256" key="2">
    <source>
        <dbReference type="ARBA" id="ARBA00008017"/>
    </source>
</evidence>
<dbReference type="GO" id="GO:0055085">
    <property type="term" value="P:transmembrane transport"/>
    <property type="evidence" value="ECO:0007669"/>
    <property type="project" value="InterPro"/>
</dbReference>
<feature type="transmembrane region" description="Helical" evidence="7">
    <location>
        <begin position="121"/>
        <end position="142"/>
    </location>
</feature>
<evidence type="ECO:0000313" key="10">
    <source>
        <dbReference type="EMBL" id="CBI10195.1"/>
    </source>
</evidence>
<keyword evidence="5 7" id="KW-1133">Transmembrane helix</keyword>
<feature type="transmembrane region" description="Helical" evidence="7">
    <location>
        <begin position="59"/>
        <end position="76"/>
    </location>
</feature>
<feature type="transmembrane region" description="Helical" evidence="7">
    <location>
        <begin position="88"/>
        <end position="109"/>
    </location>
</feature>
<dbReference type="InterPro" id="IPR052702">
    <property type="entry name" value="MscS-like_channel"/>
</dbReference>
<reference evidence="10" key="1">
    <citation type="submission" date="2009-10" db="EMBL/GenBank/DDBJ databases">
        <title>Diversity of trophic interactions inside an arsenic-rich microbial ecosystem.</title>
        <authorList>
            <person name="Bertin P.N."/>
            <person name="Heinrich-Salmeron A."/>
            <person name="Pelletier E."/>
            <person name="Goulhen-Chollet F."/>
            <person name="Arsene-Ploetze F."/>
            <person name="Gallien S."/>
            <person name="Calteau A."/>
            <person name="Vallenet D."/>
            <person name="Casiot C."/>
            <person name="Chane-Woon-Ming B."/>
            <person name="Giloteaux L."/>
            <person name="Barakat M."/>
            <person name="Bonnefoy V."/>
            <person name="Bruneel O."/>
            <person name="Chandler M."/>
            <person name="Cleiss J."/>
            <person name="Duran R."/>
            <person name="Elbaz-Poulichet F."/>
            <person name="Fonknechten N."/>
            <person name="Lauga B."/>
            <person name="Mornico D."/>
            <person name="Ortet P."/>
            <person name="Schaeffer C."/>
            <person name="Siguier P."/>
            <person name="Alexander Thil Smith A."/>
            <person name="Van Dorsselaer A."/>
            <person name="Weissenbach J."/>
            <person name="Medigue C."/>
            <person name="Le Paslier D."/>
        </authorList>
    </citation>
    <scope>NUCLEOTIDE SEQUENCE</scope>
</reference>
<dbReference type="InterPro" id="IPR011066">
    <property type="entry name" value="MscS_channel_C_sf"/>
</dbReference>
<dbReference type="GO" id="GO:0005886">
    <property type="term" value="C:plasma membrane"/>
    <property type="evidence" value="ECO:0007669"/>
    <property type="project" value="UniProtKB-SubCell"/>
</dbReference>
<dbReference type="SUPFAM" id="SSF50182">
    <property type="entry name" value="Sm-like ribonucleoproteins"/>
    <property type="match status" value="1"/>
</dbReference>
<evidence type="ECO:0000259" key="8">
    <source>
        <dbReference type="Pfam" id="PF00924"/>
    </source>
</evidence>
<feature type="transmembrane region" description="Helical" evidence="7">
    <location>
        <begin position="21"/>
        <end position="47"/>
    </location>
</feature>
<evidence type="ECO:0000256" key="4">
    <source>
        <dbReference type="ARBA" id="ARBA00022692"/>
    </source>
</evidence>
<dbReference type="Pfam" id="PF00924">
    <property type="entry name" value="MS_channel_2nd"/>
    <property type="match status" value="1"/>
</dbReference>
<feature type="transmembrane region" description="Helical" evidence="7">
    <location>
        <begin position="162"/>
        <end position="183"/>
    </location>
</feature>
<dbReference type="InterPro" id="IPR010920">
    <property type="entry name" value="LSM_dom_sf"/>
</dbReference>
<dbReference type="InterPro" id="IPR049278">
    <property type="entry name" value="MS_channel_C"/>
</dbReference>
<dbReference type="SUPFAM" id="SSF82861">
    <property type="entry name" value="Mechanosensitive channel protein MscS (YggB), transmembrane region"/>
    <property type="match status" value="1"/>
</dbReference>